<feature type="compositionally biased region" description="Polar residues" evidence="1">
    <location>
        <begin position="1"/>
        <end position="10"/>
    </location>
</feature>
<organism evidence="2 3">
    <name type="scientific">Candidatus Nitrospira nitrificans</name>
    <dbReference type="NCBI Taxonomy" id="1742973"/>
    <lineage>
        <taxon>Bacteria</taxon>
        <taxon>Pseudomonadati</taxon>
        <taxon>Nitrospirota</taxon>
        <taxon>Nitrospiria</taxon>
        <taxon>Nitrospirales</taxon>
        <taxon>Nitrospiraceae</taxon>
        <taxon>Nitrospira</taxon>
    </lineage>
</organism>
<name>A0A0S4LN25_9BACT</name>
<evidence type="ECO:0000313" key="2">
    <source>
        <dbReference type="EMBL" id="CUS37928.1"/>
    </source>
</evidence>
<dbReference type="Proteomes" id="UP000198736">
    <property type="component" value="Unassembled WGS sequence"/>
</dbReference>
<feature type="region of interest" description="Disordered" evidence="1">
    <location>
        <begin position="1"/>
        <end position="39"/>
    </location>
</feature>
<accession>A0A0S4LN25</accession>
<sequence>MARLCKSSQPLPKKRKQVFTKPNGTPYTAQSRNSLKEQYAPNRATLRIRDVFIRRRYDKTIMGMSRRPTRRAIHK</sequence>
<dbReference type="AlphaFoldDB" id="A0A0S4LN25"/>
<gene>
    <name evidence="2" type="ORF">COMA2_40100</name>
</gene>
<reference evidence="3" key="1">
    <citation type="submission" date="2015-10" db="EMBL/GenBank/DDBJ databases">
        <authorList>
            <person name="Luecker S."/>
            <person name="Luecker S."/>
        </authorList>
    </citation>
    <scope>NUCLEOTIDE SEQUENCE [LARGE SCALE GENOMIC DNA]</scope>
</reference>
<evidence type="ECO:0000313" key="3">
    <source>
        <dbReference type="Proteomes" id="UP000198736"/>
    </source>
</evidence>
<proteinExistence type="predicted"/>
<evidence type="ECO:0000256" key="1">
    <source>
        <dbReference type="SAM" id="MobiDB-lite"/>
    </source>
</evidence>
<dbReference type="EMBL" id="CZPZ01000031">
    <property type="protein sequence ID" value="CUS37928.1"/>
    <property type="molecule type" value="Genomic_DNA"/>
</dbReference>
<feature type="compositionally biased region" description="Polar residues" evidence="1">
    <location>
        <begin position="20"/>
        <end position="33"/>
    </location>
</feature>
<protein>
    <submittedName>
        <fullName evidence="2">Uncharacterized protein</fullName>
    </submittedName>
</protein>
<keyword evidence="3" id="KW-1185">Reference proteome</keyword>
<dbReference type="STRING" id="1742973.COMA2_40100"/>